<gene>
    <name evidence="7" type="ORF">KI387_004924</name>
</gene>
<dbReference type="SMART" id="SM00504">
    <property type="entry name" value="Ubox"/>
    <property type="match status" value="1"/>
</dbReference>
<evidence type="ECO:0000313" key="8">
    <source>
        <dbReference type="Proteomes" id="UP000824469"/>
    </source>
</evidence>
<evidence type="ECO:0000256" key="4">
    <source>
        <dbReference type="ARBA" id="ARBA00022980"/>
    </source>
</evidence>
<dbReference type="PROSITE" id="PS51698">
    <property type="entry name" value="U_BOX"/>
    <property type="match status" value="1"/>
</dbReference>
<comment type="pathway">
    <text evidence="1">Protein modification; protein ubiquitination.</text>
</comment>
<dbReference type="GO" id="GO:0004842">
    <property type="term" value="F:ubiquitin-protein transferase activity"/>
    <property type="evidence" value="ECO:0007669"/>
    <property type="project" value="InterPro"/>
</dbReference>
<organism evidence="7 8">
    <name type="scientific">Taxus chinensis</name>
    <name type="common">Chinese yew</name>
    <name type="synonym">Taxus wallichiana var. chinensis</name>
    <dbReference type="NCBI Taxonomy" id="29808"/>
    <lineage>
        <taxon>Eukaryota</taxon>
        <taxon>Viridiplantae</taxon>
        <taxon>Streptophyta</taxon>
        <taxon>Embryophyta</taxon>
        <taxon>Tracheophyta</taxon>
        <taxon>Spermatophyta</taxon>
        <taxon>Pinopsida</taxon>
        <taxon>Pinidae</taxon>
        <taxon>Conifers II</taxon>
        <taxon>Cupressales</taxon>
        <taxon>Taxaceae</taxon>
        <taxon>Taxus</taxon>
    </lineage>
</organism>
<dbReference type="InterPro" id="IPR000218">
    <property type="entry name" value="Ribosomal_uL14"/>
</dbReference>
<dbReference type="Pfam" id="PF00238">
    <property type="entry name" value="Ribosomal_L14"/>
    <property type="match status" value="1"/>
</dbReference>
<dbReference type="AlphaFoldDB" id="A0AA38GL88"/>
<sequence length="338" mass="37785">MQAQLCNVYCHLFTLDIFREGLVCSSRFQKYLVICKCVLFGVAEECYDKDEQQAVGFSEASSTENIQVPNDFKCPISLDMMRDPAIVATGQTYDRVSITRWIEEGHCTCPKSGQKLLHTNLIPNHALRSLICQWCEKNDIPFEKPKSIPSLVPSMYTLLIYRETSPQITYTLVMEMQLIMSVCESVVCTIDMVVYKDIPAIVREANASPLGEDGLGLMGCFGNHVWGRSSAFVESMCRLPGGLDQLLSQQTRTFIQMRTSLKVVDNSGAKRVMCIQALKSRRGARLGDTIIASVKEAHARGKVKKGDVVYCVVVRAAMQRLRCDGSQIRFDDNAVVLV</sequence>
<dbReference type="GO" id="GO:0006412">
    <property type="term" value="P:translation"/>
    <property type="evidence" value="ECO:0007669"/>
    <property type="project" value="InterPro"/>
</dbReference>
<proteinExistence type="inferred from homology"/>
<dbReference type="FunFam" id="3.30.40.10:FF:000562">
    <property type="entry name" value="RING-type E3 ubiquitin transferase"/>
    <property type="match status" value="1"/>
</dbReference>
<comment type="similarity">
    <text evidence="2">Belongs to the universal ribosomal protein uL14 family.</text>
</comment>
<dbReference type="SUPFAM" id="SSF57850">
    <property type="entry name" value="RING/U-box"/>
    <property type="match status" value="1"/>
</dbReference>
<reference evidence="7 8" key="1">
    <citation type="journal article" date="2021" name="Nat. Plants">
        <title>The Taxus genome provides insights into paclitaxel biosynthesis.</title>
        <authorList>
            <person name="Xiong X."/>
            <person name="Gou J."/>
            <person name="Liao Q."/>
            <person name="Li Y."/>
            <person name="Zhou Q."/>
            <person name="Bi G."/>
            <person name="Li C."/>
            <person name="Du R."/>
            <person name="Wang X."/>
            <person name="Sun T."/>
            <person name="Guo L."/>
            <person name="Liang H."/>
            <person name="Lu P."/>
            <person name="Wu Y."/>
            <person name="Zhang Z."/>
            <person name="Ro D.K."/>
            <person name="Shang Y."/>
            <person name="Huang S."/>
            <person name="Yan J."/>
        </authorList>
    </citation>
    <scope>NUCLEOTIDE SEQUENCE [LARGE SCALE GENOMIC DNA]</scope>
    <source>
        <strain evidence="7">Ta-2019</strain>
    </source>
</reference>
<evidence type="ECO:0000256" key="5">
    <source>
        <dbReference type="ARBA" id="ARBA00023274"/>
    </source>
</evidence>
<evidence type="ECO:0000256" key="1">
    <source>
        <dbReference type="ARBA" id="ARBA00004906"/>
    </source>
</evidence>
<evidence type="ECO:0000256" key="2">
    <source>
        <dbReference type="ARBA" id="ARBA00010745"/>
    </source>
</evidence>
<dbReference type="InterPro" id="IPR036853">
    <property type="entry name" value="Ribosomal_uL14_sf"/>
</dbReference>
<dbReference type="Gene3D" id="3.30.40.10">
    <property type="entry name" value="Zinc/RING finger domain, C3HC4 (zinc finger)"/>
    <property type="match status" value="1"/>
</dbReference>
<dbReference type="Gene3D" id="2.40.150.20">
    <property type="entry name" value="Ribosomal protein L14"/>
    <property type="match status" value="1"/>
</dbReference>
<evidence type="ECO:0000259" key="6">
    <source>
        <dbReference type="PROSITE" id="PS51698"/>
    </source>
</evidence>
<dbReference type="GO" id="GO:0016567">
    <property type="term" value="P:protein ubiquitination"/>
    <property type="evidence" value="ECO:0007669"/>
    <property type="project" value="InterPro"/>
</dbReference>
<evidence type="ECO:0000313" key="7">
    <source>
        <dbReference type="EMBL" id="KAH9324746.1"/>
    </source>
</evidence>
<dbReference type="SUPFAM" id="SSF50193">
    <property type="entry name" value="Ribosomal protein L14"/>
    <property type="match status" value="1"/>
</dbReference>
<dbReference type="CDD" id="cd16664">
    <property type="entry name" value="RING-Ubox_PUB"/>
    <property type="match status" value="1"/>
</dbReference>
<dbReference type="SMART" id="SM01374">
    <property type="entry name" value="Ribosomal_L14"/>
    <property type="match status" value="1"/>
</dbReference>
<protein>
    <recommendedName>
        <fullName evidence="6">U-box domain-containing protein</fullName>
    </recommendedName>
</protein>
<dbReference type="GO" id="GO:1990904">
    <property type="term" value="C:ribonucleoprotein complex"/>
    <property type="evidence" value="ECO:0007669"/>
    <property type="project" value="UniProtKB-KW"/>
</dbReference>
<dbReference type="GO" id="GO:0003735">
    <property type="term" value="F:structural constituent of ribosome"/>
    <property type="evidence" value="ECO:0007669"/>
    <property type="project" value="InterPro"/>
</dbReference>
<feature type="domain" description="U-box" evidence="6">
    <location>
        <begin position="67"/>
        <end position="141"/>
    </location>
</feature>
<dbReference type="PANTHER" id="PTHR23315">
    <property type="entry name" value="U BOX DOMAIN-CONTAINING"/>
    <property type="match status" value="1"/>
</dbReference>
<dbReference type="InterPro" id="IPR045210">
    <property type="entry name" value="RING-Ubox_PUB"/>
</dbReference>
<dbReference type="Proteomes" id="UP000824469">
    <property type="component" value="Unassembled WGS sequence"/>
</dbReference>
<dbReference type="PANTHER" id="PTHR23315:SF224">
    <property type="entry name" value="U-BOX DOMAIN-CONTAINING PROTEIN 1"/>
    <property type="match status" value="1"/>
</dbReference>
<name>A0AA38GL88_TAXCH</name>
<dbReference type="EMBL" id="JAHRHJ020000002">
    <property type="protein sequence ID" value="KAH9324746.1"/>
    <property type="molecule type" value="Genomic_DNA"/>
</dbReference>
<dbReference type="CDD" id="cd00337">
    <property type="entry name" value="Ribosomal_uL14"/>
    <property type="match status" value="1"/>
</dbReference>
<accession>A0AA38GL88</accession>
<keyword evidence="8" id="KW-1185">Reference proteome</keyword>
<evidence type="ECO:0000256" key="3">
    <source>
        <dbReference type="ARBA" id="ARBA00022679"/>
    </source>
</evidence>
<dbReference type="InterPro" id="IPR013083">
    <property type="entry name" value="Znf_RING/FYVE/PHD"/>
</dbReference>
<dbReference type="InterPro" id="IPR003613">
    <property type="entry name" value="Ubox_domain"/>
</dbReference>
<keyword evidence="4" id="KW-0689">Ribosomal protein</keyword>
<dbReference type="GO" id="GO:0005840">
    <property type="term" value="C:ribosome"/>
    <property type="evidence" value="ECO:0007669"/>
    <property type="project" value="UniProtKB-KW"/>
</dbReference>
<feature type="non-terminal residue" evidence="7">
    <location>
        <position position="338"/>
    </location>
</feature>
<comment type="caution">
    <text evidence="7">The sequence shown here is derived from an EMBL/GenBank/DDBJ whole genome shotgun (WGS) entry which is preliminary data.</text>
</comment>
<dbReference type="Pfam" id="PF04564">
    <property type="entry name" value="U-box"/>
    <property type="match status" value="1"/>
</dbReference>
<keyword evidence="5" id="KW-0687">Ribonucleoprotein</keyword>
<keyword evidence="3" id="KW-0808">Transferase</keyword>